<dbReference type="InterPro" id="IPR058543">
    <property type="entry name" value="Beta-prop_RSE1/DDB1/CPSF1_2nd"/>
</dbReference>
<dbReference type="EMBL" id="KN846969">
    <property type="protein sequence ID" value="KIW85286.1"/>
    <property type="molecule type" value="Genomic_DNA"/>
</dbReference>
<keyword evidence="2" id="KW-0507">mRNA processing</keyword>
<feature type="region of interest" description="Disordered" evidence="4">
    <location>
        <begin position="425"/>
        <end position="456"/>
    </location>
</feature>
<protein>
    <recommendedName>
        <fullName evidence="10">Cleavage/polyadenylation specificity factor A subunit C-terminal domain-containing protein</fullName>
    </recommendedName>
</protein>
<evidence type="ECO:0000256" key="1">
    <source>
        <dbReference type="ARBA" id="ARBA00004123"/>
    </source>
</evidence>
<organism evidence="8 9">
    <name type="scientific">Fonsecaea pedrosoi CBS 271.37</name>
    <dbReference type="NCBI Taxonomy" id="1442368"/>
    <lineage>
        <taxon>Eukaryota</taxon>
        <taxon>Fungi</taxon>
        <taxon>Dikarya</taxon>
        <taxon>Ascomycota</taxon>
        <taxon>Pezizomycotina</taxon>
        <taxon>Eurotiomycetes</taxon>
        <taxon>Chaetothyriomycetidae</taxon>
        <taxon>Chaetothyriales</taxon>
        <taxon>Herpotrichiellaceae</taxon>
        <taxon>Fonsecaea</taxon>
    </lineage>
</organism>
<dbReference type="GO" id="GO:0003676">
    <property type="term" value="F:nucleic acid binding"/>
    <property type="evidence" value="ECO:0007669"/>
    <property type="project" value="InterPro"/>
</dbReference>
<dbReference type="Pfam" id="PF10433">
    <property type="entry name" value="Beta-prop_RSE1_1st"/>
    <property type="match status" value="1"/>
</dbReference>
<dbReference type="VEuPathDB" id="FungiDB:Z517_00676"/>
<dbReference type="AlphaFoldDB" id="A0A0D2E5A6"/>
<evidence type="ECO:0000259" key="6">
    <source>
        <dbReference type="Pfam" id="PF10433"/>
    </source>
</evidence>
<gene>
    <name evidence="8" type="ORF">Z517_00676</name>
</gene>
<feature type="compositionally biased region" description="Acidic residues" evidence="4">
    <location>
        <begin position="165"/>
        <end position="174"/>
    </location>
</feature>
<evidence type="ECO:0000256" key="2">
    <source>
        <dbReference type="ARBA" id="ARBA00022664"/>
    </source>
</evidence>
<dbReference type="Gene3D" id="2.130.10.10">
    <property type="entry name" value="YVTN repeat-like/Quinoprotein amine dehydrogenase"/>
    <property type="match status" value="2"/>
</dbReference>
<dbReference type="Pfam" id="PF03178">
    <property type="entry name" value="CPSF_A"/>
    <property type="match status" value="1"/>
</dbReference>
<dbReference type="InterPro" id="IPR018846">
    <property type="entry name" value="Beta-prop_RSE1/DDB1/CPSF1_1st"/>
</dbReference>
<accession>A0A0D2E5A6</accession>
<reference evidence="8 9" key="1">
    <citation type="submission" date="2015-01" db="EMBL/GenBank/DDBJ databases">
        <title>The Genome Sequence of Fonsecaea pedrosoi CBS 271.37.</title>
        <authorList>
            <consortium name="The Broad Institute Genomics Platform"/>
            <person name="Cuomo C."/>
            <person name="de Hoog S."/>
            <person name="Gorbushina A."/>
            <person name="Stielow B."/>
            <person name="Teixiera M."/>
            <person name="Abouelleil A."/>
            <person name="Chapman S.B."/>
            <person name="Priest M."/>
            <person name="Young S.K."/>
            <person name="Wortman J."/>
            <person name="Nusbaum C."/>
            <person name="Birren B."/>
        </authorList>
    </citation>
    <scope>NUCLEOTIDE SEQUENCE [LARGE SCALE GENOMIC DNA]</scope>
    <source>
        <strain evidence="8 9">CBS 271.37</strain>
    </source>
</reference>
<evidence type="ECO:0008006" key="10">
    <source>
        <dbReference type="Google" id="ProtNLM"/>
    </source>
</evidence>
<evidence type="ECO:0000259" key="5">
    <source>
        <dbReference type="Pfam" id="PF03178"/>
    </source>
</evidence>
<evidence type="ECO:0000313" key="9">
    <source>
        <dbReference type="Proteomes" id="UP000053029"/>
    </source>
</evidence>
<dbReference type="Pfam" id="PF23726">
    <property type="entry name" value="Beta-prop_RSE1_2nd"/>
    <property type="match status" value="1"/>
</dbReference>
<sequence length="1378" mass="151219">MQCYSELISPSGVTHALSLPFTSPDADNLIVARTSLLQVFQCKPVNGGQESRLVLIAEYSLAGTVTSLGKVKIADSKSGGDVVLIALRDAKLSLVEWDPELHSISTLSIHFYEHHDLQAAPWMPDLADCASHLTIDPSSRCAAFNFGVSNLAIIPFHQAGDDLAMDDLDDLDGEDKEKPSHAEQADGQVQGPQTPYSPSFVLPMTVLDPVLLHPIDIAFLHEYRDPTIGILYSTAARSSNMSAERRDVTIYAVYALDLEQKASTTLQSVQKLPNDLYRIIALPLPVGGALLVGGNELIHIDQGGKSSAVAVNELAREASSFPMADHSEARLKLEGCQVEHLGNANGDMLVILRSGELALLMFRMDGRSVSGMTLRRLGDGQTPSLVMGAASCTANLGTNRLFIGSEEADSVLLATDKRIPQLKRMRSRAQIQANEVEPQEDDDEEDGYDEDDDDDLYAEITNGHNGHVSGDLSGQSFRAVDRLACLAPINDIALGSLGKRKREDSDDSERRDSSDRELVCAYGRGNAGGIAFIRRQLEPEVVQRIKYEDAIGLWCFNSSGKNQNATDKHVESRFDNLILVSQVTPDGAGKSSLFSLADDNLVPVTDTDFDETAGSTISVFKLEMTNHTIQVLPTEVRVYDANFGLSQIFPVVDEEEGQTARAVKATFAEPYLILIRDDGNMTSLKADRAGELDEVEISSTLKNHSILSASLYYDASDFFQTSRFYEAAGTPRGPLLALLTSEGHFCLLSLPNAALEVFQCDSLPFLPTYLMQGLQLPKHWREKDDLAETLLVNLGDATDSRPYLVARNTAGDVIIYEPFADPEVVGGFKFKKVSTKPAEAPEDQIEEEGEETSLRPMQIIQNLAGHVSVFIPGTQPMLILREASTMPRVYEFQPPDIKSMSAVHTGSCHNGFVFIDDSDYICLSQLPPSLMLGQSDWVIKRVPLGLDITSLGYFAPADSYVLATNHPVEFQLPQDDEWHPEWQNEATTFLPVTLQSTLRLLSSKTHRIISQYHFESSERILSVKSLNLEISEETHERKDLIVVGTALVKGENVTTRGNLYIFDVVDVVPEPDVPETDLKLKLITREDVRGAVSAISGVGSQGFLLASQGQKCMVRGLKEDMSILPVAFLDMRYYVHVAKELAGTGLCILGDAFSGLWLVGYSEEPYKLQILGRDLENPAVLAAEFLPDGKQLYIISSDEDGMLRVLQYDPENPKTERGAKLLLRSTFHTGAVPTTMTLIPPSSPRAFNGNNLDSDEMEFEDNSHNPSLAQPHQILITTQSGSLALLTPLRESTYRRLSMLQNTLIATLDHQPASLNPRAYRQVETDGIGGRGIIDGDMVKRWWETSTQQRVNSADKAGGSVWEVRSDLAMITGANLGF</sequence>
<feature type="domain" description="RSE1/DDB1/CPSF1 first beta-propeller" evidence="6">
    <location>
        <begin position="13"/>
        <end position="418"/>
    </location>
</feature>
<keyword evidence="3" id="KW-0539">Nucleus</keyword>
<evidence type="ECO:0000313" key="8">
    <source>
        <dbReference type="EMBL" id="KIW85286.1"/>
    </source>
</evidence>
<dbReference type="GO" id="GO:0006397">
    <property type="term" value="P:mRNA processing"/>
    <property type="evidence" value="ECO:0007669"/>
    <property type="project" value="UniProtKB-KW"/>
</dbReference>
<dbReference type="GeneID" id="25300166"/>
<dbReference type="OrthoDB" id="6109at2759"/>
<feature type="domain" description="RSE1/DDB1/CPSF1 C-terminal" evidence="5">
    <location>
        <begin position="995"/>
        <end position="1342"/>
    </location>
</feature>
<feature type="region of interest" description="Disordered" evidence="4">
    <location>
        <begin position="165"/>
        <end position="194"/>
    </location>
</feature>
<dbReference type="HOGENOM" id="CLU_002414_2_1_1"/>
<name>A0A0D2E5A6_9EURO</name>
<dbReference type="InterPro" id="IPR004871">
    <property type="entry name" value="RSE1/DDB1/CPSF1_C"/>
</dbReference>
<feature type="domain" description="RSE1/DDB1/CPSF1 second beta-propeller" evidence="7">
    <location>
        <begin position="539"/>
        <end position="918"/>
    </location>
</feature>
<evidence type="ECO:0000256" key="3">
    <source>
        <dbReference type="ARBA" id="ARBA00023242"/>
    </source>
</evidence>
<dbReference type="InterPro" id="IPR015943">
    <property type="entry name" value="WD40/YVTN_repeat-like_dom_sf"/>
</dbReference>
<evidence type="ECO:0000259" key="7">
    <source>
        <dbReference type="Pfam" id="PF23726"/>
    </source>
</evidence>
<feature type="compositionally biased region" description="Basic and acidic residues" evidence="4">
    <location>
        <begin position="175"/>
        <end position="184"/>
    </location>
</feature>
<comment type="subcellular location">
    <subcellularLocation>
        <location evidence="1">Nucleus</location>
    </subcellularLocation>
</comment>
<keyword evidence="9" id="KW-1185">Reference proteome</keyword>
<dbReference type="STRING" id="1442368.A0A0D2E5A6"/>
<proteinExistence type="predicted"/>
<dbReference type="Proteomes" id="UP000053029">
    <property type="component" value="Unassembled WGS sequence"/>
</dbReference>
<dbReference type="PANTHER" id="PTHR10644">
    <property type="entry name" value="DNA REPAIR/RNA PROCESSING CPSF FAMILY"/>
    <property type="match status" value="1"/>
</dbReference>
<dbReference type="GO" id="GO:0005634">
    <property type="term" value="C:nucleus"/>
    <property type="evidence" value="ECO:0007669"/>
    <property type="project" value="UniProtKB-SubCell"/>
</dbReference>
<dbReference type="RefSeq" id="XP_013289094.1">
    <property type="nucleotide sequence ID" value="XM_013433640.1"/>
</dbReference>
<evidence type="ECO:0000256" key="4">
    <source>
        <dbReference type="SAM" id="MobiDB-lite"/>
    </source>
</evidence>
<feature type="compositionally biased region" description="Acidic residues" evidence="4">
    <location>
        <begin position="437"/>
        <end position="456"/>
    </location>
</feature>
<dbReference type="InterPro" id="IPR050358">
    <property type="entry name" value="RSE1/DDB1/CFT1"/>
</dbReference>